<name>A0A0A7FYH2_9CLOT</name>
<dbReference type="InterPro" id="IPR023367">
    <property type="entry name" value="Peptidase_M42_dom2"/>
</dbReference>
<evidence type="ECO:0000256" key="7">
    <source>
        <dbReference type="PIRSR" id="PIRSR001123-1"/>
    </source>
</evidence>
<dbReference type="KEGG" id="cbv:U729_562"/>
<dbReference type="AlphaFoldDB" id="A0A0A7FYH2"/>
<protein>
    <submittedName>
        <fullName evidence="9">Putative aminopeptidase ysdC</fullName>
    </submittedName>
</protein>
<evidence type="ECO:0000313" key="9">
    <source>
        <dbReference type="EMBL" id="AIY83980.1"/>
    </source>
</evidence>
<evidence type="ECO:0000256" key="8">
    <source>
        <dbReference type="PIRSR" id="PIRSR001123-2"/>
    </source>
</evidence>
<evidence type="ECO:0000256" key="2">
    <source>
        <dbReference type="ARBA" id="ARBA00022438"/>
    </source>
</evidence>
<feature type="active site" description="Proton acceptor" evidence="7">
    <location>
        <position position="221"/>
    </location>
</feature>
<dbReference type="InterPro" id="IPR008007">
    <property type="entry name" value="Peptidase_M42"/>
</dbReference>
<dbReference type="RefSeq" id="WP_039311437.1">
    <property type="nucleotide sequence ID" value="NZ_CP006905.1"/>
</dbReference>
<feature type="binding site" evidence="8">
    <location>
        <position position="74"/>
    </location>
    <ligand>
        <name>Zn(2+)</name>
        <dbReference type="ChEBI" id="CHEBI:29105"/>
        <label>1</label>
    </ligand>
</feature>
<sequence length="367" mass="40156">MSIDKSKAYGDVDLNMLKELSEANGISGCEKEVSRVTKKYFEKYSDEIIYDNLGSIIGVKKGSENGPRIMIAGHMDEVGFVVRGIDKNGFIKILPVGGWWGHVLPSQGMIITTKNGDKIKGIVGSKAPHGMPKEEKDKVISPIDLFIDLGVSSKEEVEQLGINIGDMITPDTKFEVMNNPNYLLGKAFDDRIGVAVAIDVLKELSNIEHDANVYAVGTVQEEVGIRGARTATHIVKPDIAFALDVTTAKDTPMEKGDLQLGCGVILSILDASTIANKNLLKHMEDICKEKELDINYDFMVVGGTDAGNIHKSLDGVVSMTLSIPTRYMHSHSLLIHRKDYVQTVKAIAEFCKRVNLEILNDIKGVAK</sequence>
<dbReference type="GO" id="GO:0006508">
    <property type="term" value="P:proteolysis"/>
    <property type="evidence" value="ECO:0007669"/>
    <property type="project" value="UniProtKB-KW"/>
</dbReference>
<feature type="binding site" evidence="8">
    <location>
        <position position="329"/>
    </location>
    <ligand>
        <name>Zn(2+)</name>
        <dbReference type="ChEBI" id="CHEBI:29105"/>
        <label>2</label>
    </ligand>
</feature>
<dbReference type="EMBL" id="CP006905">
    <property type="protein sequence ID" value="AIY83980.1"/>
    <property type="molecule type" value="Genomic_DNA"/>
</dbReference>
<proteinExistence type="inferred from homology"/>
<evidence type="ECO:0000313" key="10">
    <source>
        <dbReference type="Proteomes" id="UP000030635"/>
    </source>
</evidence>
<feature type="binding site" evidence="8">
    <location>
        <position position="244"/>
    </location>
    <ligand>
        <name>Zn(2+)</name>
        <dbReference type="ChEBI" id="CHEBI:29105"/>
        <label>1</label>
    </ligand>
</feature>
<evidence type="ECO:0000256" key="5">
    <source>
        <dbReference type="ARBA" id="ARBA00022801"/>
    </source>
</evidence>
<dbReference type="PANTHER" id="PTHR32481:SF0">
    <property type="entry name" value="AMINOPEPTIDASE YPDE-RELATED"/>
    <property type="match status" value="1"/>
</dbReference>
<dbReference type="SUPFAM" id="SSF101821">
    <property type="entry name" value="Aminopeptidase/glucanase lid domain"/>
    <property type="match status" value="1"/>
</dbReference>
<gene>
    <name evidence="9" type="ORF">U729_562</name>
</gene>
<keyword evidence="10" id="KW-1185">Reference proteome</keyword>
<comment type="cofactor">
    <cofactor evidence="8">
        <name>a divalent metal cation</name>
        <dbReference type="ChEBI" id="CHEBI:60240"/>
    </cofactor>
    <text evidence="8">Binds 2 divalent metal cations per subunit.</text>
</comment>
<dbReference type="InterPro" id="IPR051464">
    <property type="entry name" value="Peptidase_M42_aminopept"/>
</dbReference>
<dbReference type="PANTHER" id="PTHR32481">
    <property type="entry name" value="AMINOPEPTIDASE"/>
    <property type="match status" value="1"/>
</dbReference>
<organism evidence="9 10">
    <name type="scientific">Clostridium baratii str. Sullivan</name>
    <dbReference type="NCBI Taxonomy" id="1415775"/>
    <lineage>
        <taxon>Bacteria</taxon>
        <taxon>Bacillati</taxon>
        <taxon>Bacillota</taxon>
        <taxon>Clostridia</taxon>
        <taxon>Eubacteriales</taxon>
        <taxon>Clostridiaceae</taxon>
        <taxon>Clostridium</taxon>
    </lineage>
</organism>
<feature type="binding site" evidence="8">
    <location>
        <position position="189"/>
    </location>
    <ligand>
        <name>Zn(2+)</name>
        <dbReference type="ChEBI" id="CHEBI:29105"/>
        <label>2</label>
    </ligand>
</feature>
<dbReference type="OrthoDB" id="9772053at2"/>
<reference evidence="9 10" key="1">
    <citation type="journal article" date="2015" name="Infect. Genet. Evol.">
        <title>Genomic sequences of six botulinum neurotoxin-producing strains representing three clostridial species illustrate the mobility and diversity of botulinum neurotoxin genes.</title>
        <authorList>
            <person name="Smith T.J."/>
            <person name="Hill K.K."/>
            <person name="Xie G."/>
            <person name="Foley B.T."/>
            <person name="Williamson C.H."/>
            <person name="Foster J.T."/>
            <person name="Johnson S.L."/>
            <person name="Chertkov O."/>
            <person name="Teshima H."/>
            <person name="Gibbons H.S."/>
            <person name="Johnsky L.A."/>
            <person name="Karavis M.A."/>
            <person name="Smith L.A."/>
        </authorList>
    </citation>
    <scope>NUCLEOTIDE SEQUENCE [LARGE SCALE GENOMIC DNA]</scope>
    <source>
        <strain evidence="9">Sullivan</strain>
    </source>
</reference>
<dbReference type="STRING" id="1561.NPD11_2429"/>
<feature type="binding site" evidence="8">
    <location>
        <position position="189"/>
    </location>
    <ligand>
        <name>Zn(2+)</name>
        <dbReference type="ChEBI" id="CHEBI:29105"/>
        <label>1</label>
    </ligand>
</feature>
<dbReference type="GO" id="GO:0046872">
    <property type="term" value="F:metal ion binding"/>
    <property type="evidence" value="ECO:0007669"/>
    <property type="project" value="UniProtKB-UniRule"/>
</dbReference>
<dbReference type="Pfam" id="PF05343">
    <property type="entry name" value="Peptidase_M42"/>
    <property type="match status" value="1"/>
</dbReference>
<keyword evidence="2 9" id="KW-0031">Aminopeptidase</keyword>
<dbReference type="GO" id="GO:0004177">
    <property type="term" value="F:aminopeptidase activity"/>
    <property type="evidence" value="ECO:0007669"/>
    <property type="project" value="UniProtKB-UniRule"/>
</dbReference>
<evidence type="ECO:0000256" key="1">
    <source>
        <dbReference type="ARBA" id="ARBA00006272"/>
    </source>
</evidence>
<dbReference type="eggNOG" id="COG1363">
    <property type="taxonomic scope" value="Bacteria"/>
</dbReference>
<feature type="binding site" evidence="8">
    <location>
        <position position="222"/>
    </location>
    <ligand>
        <name>Zn(2+)</name>
        <dbReference type="ChEBI" id="CHEBI:29105"/>
        <label>2</label>
    </ligand>
</feature>
<dbReference type="Gene3D" id="2.40.30.40">
    <property type="entry name" value="Peptidase M42, domain 2"/>
    <property type="match status" value="1"/>
</dbReference>
<dbReference type="Gene3D" id="3.40.630.10">
    <property type="entry name" value="Zn peptidases"/>
    <property type="match status" value="1"/>
</dbReference>
<dbReference type="PIRSF" id="PIRSF001123">
    <property type="entry name" value="PepA_GA"/>
    <property type="match status" value="1"/>
</dbReference>
<comment type="similarity">
    <text evidence="1 6">Belongs to the peptidase M42 family.</text>
</comment>
<dbReference type="HOGENOM" id="CLU_047249_0_2_9"/>
<evidence type="ECO:0000256" key="3">
    <source>
        <dbReference type="ARBA" id="ARBA00022670"/>
    </source>
</evidence>
<keyword evidence="5" id="KW-0378">Hydrolase</keyword>
<evidence type="ECO:0000256" key="6">
    <source>
        <dbReference type="PIRNR" id="PIRNR001123"/>
    </source>
</evidence>
<keyword evidence="3" id="KW-0645">Protease</keyword>
<dbReference type="Proteomes" id="UP000030635">
    <property type="component" value="Chromosome"/>
</dbReference>
<evidence type="ECO:0000256" key="4">
    <source>
        <dbReference type="ARBA" id="ARBA00022723"/>
    </source>
</evidence>
<accession>A0A0A7FYH2</accession>
<dbReference type="SUPFAM" id="SSF53187">
    <property type="entry name" value="Zn-dependent exopeptidases"/>
    <property type="match status" value="1"/>
</dbReference>
<keyword evidence="4 8" id="KW-0479">Metal-binding</keyword>
<dbReference type="CDD" id="cd05656">
    <property type="entry name" value="M42_Frv"/>
    <property type="match status" value="1"/>
</dbReference>